<keyword evidence="2" id="KW-0472">Membrane</keyword>
<feature type="compositionally biased region" description="Basic residues" evidence="1">
    <location>
        <begin position="490"/>
        <end position="500"/>
    </location>
</feature>
<sequence>MGKAIRAASTYVVYFVAILASFALMTQLLSYWTVFPPLGLCLRLARPWPSARDPLLAKLDALDARIALLSNVTDARHHEDQRRLAARQSDVQQVMQAVEGLSATVSALESQQAKRLDDTALRNNVSNLVWRVQRLQEATTGTLNRHRNDVLRALGEINKKAGLIEQSINQLNDTCKARYDGPVYIALTTIPSRLSELKTYLVQLEKQTYPIHEVLLSVPYVFKRTGEPYPDPLPAYLTDGTLRRTRVIRGEDYGPATKFLMPLKEAQLDDKSALVVLDDDLTYSRHLVCDYVHVHRLFPDAALTRRGQTFNEVCDPSYLTERTFRASHDRKDPNFVVQQVHTINGVGSFFVQKRFFDDKVLSYEGCPPHLRSKVYLTDDLWASGYLAYRKVQRIAFSTRLANPDLEIHKAYQLRTGPEGLFILLNNQTDNNNVAARALALYWGCDPGYIRRTFSGEICDFDAQLPLQLIIKERGEQDDTHPQRNSNNHRPPLRLARRQHQVQRQQQQQEEPPADRHADVEADGGMADDGGEDERVDDVPIEGEGRRRGRGDGNSKGAQEGDTVRE</sequence>
<evidence type="ECO:0000313" key="3">
    <source>
        <dbReference type="EMBL" id="CEL99795.1"/>
    </source>
</evidence>
<reference evidence="3 4" key="1">
    <citation type="submission" date="2014-11" db="EMBL/GenBank/DDBJ databases">
        <authorList>
            <person name="Zhu J."/>
            <person name="Qi W."/>
            <person name="Song R."/>
        </authorList>
    </citation>
    <scope>NUCLEOTIDE SEQUENCE [LARGE SCALE GENOMIC DNA]</scope>
</reference>
<dbReference type="OrthoDB" id="414863at2759"/>
<feature type="region of interest" description="Disordered" evidence="1">
    <location>
        <begin position="474"/>
        <end position="565"/>
    </location>
</feature>
<dbReference type="VEuPathDB" id="CryptoDB:Vbra_12662"/>
<feature type="compositionally biased region" description="Acidic residues" evidence="1">
    <location>
        <begin position="528"/>
        <end position="540"/>
    </location>
</feature>
<keyword evidence="2" id="KW-1133">Transmembrane helix</keyword>
<name>A0A0G4EQS9_VITBC</name>
<keyword evidence="2" id="KW-0812">Transmembrane</keyword>
<feature type="transmembrane region" description="Helical" evidence="2">
    <location>
        <begin position="12"/>
        <end position="34"/>
    </location>
</feature>
<accession>A0A0G4EQS9</accession>
<protein>
    <submittedName>
        <fullName evidence="3">Uncharacterized protein</fullName>
    </submittedName>
</protein>
<feature type="compositionally biased region" description="Basic and acidic residues" evidence="1">
    <location>
        <begin position="542"/>
        <end position="552"/>
    </location>
</feature>
<proteinExistence type="predicted"/>
<evidence type="ECO:0000256" key="1">
    <source>
        <dbReference type="SAM" id="MobiDB-lite"/>
    </source>
</evidence>
<dbReference type="EMBL" id="CDMY01000289">
    <property type="protein sequence ID" value="CEL99795.1"/>
    <property type="molecule type" value="Genomic_DNA"/>
</dbReference>
<gene>
    <name evidence="3" type="ORF">Vbra_12662</name>
</gene>
<dbReference type="AlphaFoldDB" id="A0A0G4EQS9"/>
<evidence type="ECO:0000313" key="4">
    <source>
        <dbReference type="Proteomes" id="UP000041254"/>
    </source>
</evidence>
<dbReference type="InParanoid" id="A0A0G4EQS9"/>
<dbReference type="Proteomes" id="UP000041254">
    <property type="component" value="Unassembled WGS sequence"/>
</dbReference>
<keyword evidence="4" id="KW-1185">Reference proteome</keyword>
<evidence type="ECO:0000256" key="2">
    <source>
        <dbReference type="SAM" id="Phobius"/>
    </source>
</evidence>
<organism evidence="3 4">
    <name type="scientific">Vitrella brassicaformis (strain CCMP3155)</name>
    <dbReference type="NCBI Taxonomy" id="1169540"/>
    <lineage>
        <taxon>Eukaryota</taxon>
        <taxon>Sar</taxon>
        <taxon>Alveolata</taxon>
        <taxon>Colpodellida</taxon>
        <taxon>Vitrellaceae</taxon>
        <taxon>Vitrella</taxon>
    </lineage>
</organism>